<comment type="caution">
    <text evidence="2">The sequence shown here is derived from an EMBL/GenBank/DDBJ whole genome shotgun (WGS) entry which is preliminary data.</text>
</comment>
<dbReference type="Gene3D" id="1.10.645.10">
    <property type="entry name" value="Cytochrome-c3 Hydrogenase, chain B"/>
    <property type="match status" value="1"/>
</dbReference>
<dbReference type="InterPro" id="IPR001501">
    <property type="entry name" value="Ni-dep_hyd_lsu"/>
</dbReference>
<feature type="region of interest" description="Disordered" evidence="1">
    <location>
        <begin position="455"/>
        <end position="484"/>
    </location>
</feature>
<name>A0ABS6Z6B4_9ACTN</name>
<proteinExistence type="predicted"/>
<dbReference type="RefSeq" id="WP_219667739.1">
    <property type="nucleotide sequence ID" value="NZ_WTFF01000096.1"/>
</dbReference>
<evidence type="ECO:0000256" key="1">
    <source>
        <dbReference type="SAM" id="MobiDB-lite"/>
    </source>
</evidence>
<gene>
    <name evidence="2" type="ORF">GPJ59_15600</name>
</gene>
<dbReference type="InterPro" id="IPR029014">
    <property type="entry name" value="NiFe-Hase_large"/>
</dbReference>
<accession>A0ABS6Z6B4</accession>
<dbReference type="PANTHER" id="PTHR43600:SF4">
    <property type="entry name" value="CYTOSOLIC NIFE-HYDROGENASE, ALPHA SUBUNIT"/>
    <property type="match status" value="1"/>
</dbReference>
<dbReference type="SUPFAM" id="SSF56762">
    <property type="entry name" value="HydB/Nqo4-like"/>
    <property type="match status" value="1"/>
</dbReference>
<keyword evidence="3" id="KW-1185">Reference proteome</keyword>
<dbReference type="Proteomes" id="UP000812013">
    <property type="component" value="Unassembled WGS sequence"/>
</dbReference>
<dbReference type="Pfam" id="PF00374">
    <property type="entry name" value="NiFeSe_Hases"/>
    <property type="match status" value="1"/>
</dbReference>
<evidence type="ECO:0000313" key="2">
    <source>
        <dbReference type="EMBL" id="MBW5483277.1"/>
    </source>
</evidence>
<organism evidence="2 3">
    <name type="scientific">Streptomyces bambusae</name>
    <dbReference type="NCBI Taxonomy" id="1550616"/>
    <lineage>
        <taxon>Bacteria</taxon>
        <taxon>Bacillati</taxon>
        <taxon>Actinomycetota</taxon>
        <taxon>Actinomycetes</taxon>
        <taxon>Kitasatosporales</taxon>
        <taxon>Streptomycetaceae</taxon>
        <taxon>Streptomyces</taxon>
    </lineage>
</organism>
<reference evidence="2 3" key="1">
    <citation type="submission" date="2019-12" db="EMBL/GenBank/DDBJ databases">
        <title>Genome sequence of Streptomyces bambusae.</title>
        <authorList>
            <person name="Bansal K."/>
            <person name="Choksket S."/>
            <person name="Korpole S."/>
            <person name="Patil P.B."/>
        </authorList>
    </citation>
    <scope>NUCLEOTIDE SEQUENCE [LARGE SCALE GENOMIC DNA]</scope>
    <source>
        <strain evidence="2 3">SK60</strain>
    </source>
</reference>
<protein>
    <submittedName>
        <fullName evidence="2">Ni/Fe hydrogenase subunit alpha</fullName>
    </submittedName>
</protein>
<evidence type="ECO:0000313" key="3">
    <source>
        <dbReference type="Proteomes" id="UP000812013"/>
    </source>
</evidence>
<dbReference type="PANTHER" id="PTHR43600">
    <property type="entry name" value="COENZYME F420 HYDROGENASE, SUBUNIT ALPHA"/>
    <property type="match status" value="1"/>
</dbReference>
<dbReference type="EMBL" id="WTFF01000096">
    <property type="protein sequence ID" value="MBW5483277.1"/>
    <property type="molecule type" value="Genomic_DNA"/>
</dbReference>
<sequence length="484" mass="52844">MSEPTPRSRVLRVPALTRVEGETALHLRIHDGTVTEARLAIYEPPRFFEAFLRGRAHTEPPDLTSRICGICPVAYQMSACRAIEDACGVTVDGQLAALRRLLYCGEWIESQTLHIHLLHAPDFLGHDDVIGLSRTHREHVERGLRLKQTGNAVVELLGGRAIHPVNVRLGGFHRTPTRAELRPLAERLRTALDDAWDTVRWVAGFDFPEAECDADFFALAEAGTYAIESGIPTVLRHDEPLAPRGFPLRDFCGHVTEAQVPYSTALHSRLDGRRHLTGSLARWAISGHLLSPTALEAAREAGLGEPPPAGGAAGTGHGAVCRNPYRSILVRAVEVLYAVEEALRIIGAYERPGRPYVEVPARAGTGHGATEAPRGLLYHRYALDDAGRVTDAVLVPPTAQNQGAIEEDLRRAVQAGLDRGVESEAELTRLCERSVRNHDPCISCSAHFLELDIERTPGGPPRLRRAGARTHPDTGKQNAVVPGR</sequence>